<evidence type="ECO:0000313" key="1">
    <source>
        <dbReference type="Proteomes" id="UP000887565"/>
    </source>
</evidence>
<dbReference type="Proteomes" id="UP000887565">
    <property type="component" value="Unplaced"/>
</dbReference>
<dbReference type="AlphaFoldDB" id="A0A915IQ20"/>
<organism evidence="1 2">
    <name type="scientific">Romanomermis culicivorax</name>
    <name type="common">Nematode worm</name>
    <dbReference type="NCBI Taxonomy" id="13658"/>
    <lineage>
        <taxon>Eukaryota</taxon>
        <taxon>Metazoa</taxon>
        <taxon>Ecdysozoa</taxon>
        <taxon>Nematoda</taxon>
        <taxon>Enoplea</taxon>
        <taxon>Dorylaimia</taxon>
        <taxon>Mermithida</taxon>
        <taxon>Mermithoidea</taxon>
        <taxon>Mermithidae</taxon>
        <taxon>Romanomermis</taxon>
    </lineage>
</organism>
<accession>A0A915IQ20</accession>
<protein>
    <submittedName>
        <fullName evidence="2">Uncharacterized protein</fullName>
    </submittedName>
</protein>
<keyword evidence="1" id="KW-1185">Reference proteome</keyword>
<dbReference type="WBParaSite" id="nRc.2.0.1.t15906-RA">
    <property type="protein sequence ID" value="nRc.2.0.1.t15906-RA"/>
    <property type="gene ID" value="nRc.2.0.1.g15906"/>
</dbReference>
<reference evidence="2" key="1">
    <citation type="submission" date="2022-11" db="UniProtKB">
        <authorList>
            <consortium name="WormBaseParasite"/>
        </authorList>
    </citation>
    <scope>IDENTIFICATION</scope>
</reference>
<sequence length="124" mass="14247">MDIPEPSTPIALPQRPATASNWDYISPLEQDTEIGQLRRDHSSQISNYILCVGALLACYVPKKHYQLKEKGREKCLSFIVAQGMLSNKNNRNEERDDIKRRYLVAISDQVSYACKPIHLYHMNV</sequence>
<name>A0A915IQ20_ROMCU</name>
<evidence type="ECO:0000313" key="2">
    <source>
        <dbReference type="WBParaSite" id="nRc.2.0.1.t15906-RA"/>
    </source>
</evidence>
<proteinExistence type="predicted"/>